<evidence type="ECO:0000313" key="2">
    <source>
        <dbReference type="EMBL" id="GIY63651.1"/>
    </source>
</evidence>
<feature type="compositionally biased region" description="Basic and acidic residues" evidence="1">
    <location>
        <begin position="75"/>
        <end position="94"/>
    </location>
</feature>
<feature type="region of interest" description="Disordered" evidence="1">
    <location>
        <begin position="1"/>
        <end position="29"/>
    </location>
</feature>
<feature type="compositionally biased region" description="Polar residues" evidence="1">
    <location>
        <begin position="159"/>
        <end position="170"/>
    </location>
</feature>
<feature type="compositionally biased region" description="Polar residues" evidence="1">
    <location>
        <begin position="95"/>
        <end position="104"/>
    </location>
</feature>
<evidence type="ECO:0000313" key="3">
    <source>
        <dbReference type="Proteomes" id="UP001054945"/>
    </source>
</evidence>
<gene>
    <name evidence="2" type="ORF">CEXT_786141</name>
</gene>
<reference evidence="2 3" key="1">
    <citation type="submission" date="2021-06" db="EMBL/GenBank/DDBJ databases">
        <title>Caerostris extrusa draft genome.</title>
        <authorList>
            <person name="Kono N."/>
            <person name="Arakawa K."/>
        </authorList>
    </citation>
    <scope>NUCLEOTIDE SEQUENCE [LARGE SCALE GENOMIC DNA]</scope>
</reference>
<dbReference type="Proteomes" id="UP001054945">
    <property type="component" value="Unassembled WGS sequence"/>
</dbReference>
<dbReference type="EMBL" id="BPLR01013770">
    <property type="protein sequence ID" value="GIY63651.1"/>
    <property type="molecule type" value="Genomic_DNA"/>
</dbReference>
<feature type="region of interest" description="Disordered" evidence="1">
    <location>
        <begin position="75"/>
        <end position="104"/>
    </location>
</feature>
<evidence type="ECO:0000256" key="1">
    <source>
        <dbReference type="SAM" id="MobiDB-lite"/>
    </source>
</evidence>
<organism evidence="2 3">
    <name type="scientific">Caerostris extrusa</name>
    <name type="common">Bark spider</name>
    <name type="synonym">Caerostris bankana</name>
    <dbReference type="NCBI Taxonomy" id="172846"/>
    <lineage>
        <taxon>Eukaryota</taxon>
        <taxon>Metazoa</taxon>
        <taxon>Ecdysozoa</taxon>
        <taxon>Arthropoda</taxon>
        <taxon>Chelicerata</taxon>
        <taxon>Arachnida</taxon>
        <taxon>Araneae</taxon>
        <taxon>Araneomorphae</taxon>
        <taxon>Entelegynae</taxon>
        <taxon>Araneoidea</taxon>
        <taxon>Araneidae</taxon>
        <taxon>Caerostris</taxon>
    </lineage>
</organism>
<keyword evidence="3" id="KW-1185">Reference proteome</keyword>
<protein>
    <submittedName>
        <fullName evidence="2">Uncharacterized protein</fullName>
    </submittedName>
</protein>
<name>A0AAV4V095_CAEEX</name>
<feature type="region of interest" description="Disordered" evidence="1">
    <location>
        <begin position="139"/>
        <end position="205"/>
    </location>
</feature>
<sequence length="218" mass="24104">MKKITEAYSHDSNSYTVISPKPSKIAPQTNVVNTPNPNKDFKLSAGLNDGQTSFRRPGCFQAVPMSIPSVHSAARRLEPVSSDRNENSEVKKNEVYSNNTSEQSVEISIQLKPCNARRSPSNFDHPVEDKINQRNENQLNTTSEEPPKVPPHAVPLKASSVSNKPGSNEPPTIPPKRSSLGLNIGITDLPPKTVKHENNLERNISGKQLEKNKIIERK</sequence>
<comment type="caution">
    <text evidence="2">The sequence shown here is derived from an EMBL/GenBank/DDBJ whole genome shotgun (WGS) entry which is preliminary data.</text>
</comment>
<accession>A0AAV4V095</accession>
<dbReference type="AlphaFoldDB" id="A0AAV4V095"/>
<proteinExistence type="predicted"/>